<dbReference type="EMBL" id="CP045119">
    <property type="protein sequence ID" value="QIN84375.1"/>
    <property type="molecule type" value="Genomic_DNA"/>
</dbReference>
<organism evidence="1 2">
    <name type="scientific">Rubrobacter tropicus</name>
    <dbReference type="NCBI Taxonomy" id="2653851"/>
    <lineage>
        <taxon>Bacteria</taxon>
        <taxon>Bacillati</taxon>
        <taxon>Actinomycetota</taxon>
        <taxon>Rubrobacteria</taxon>
        <taxon>Rubrobacterales</taxon>
        <taxon>Rubrobacteraceae</taxon>
        <taxon>Rubrobacter</taxon>
    </lineage>
</organism>
<sequence length="345" mass="38807">MDLSLFFAPETRVFTLPGPRNPRLYLPTQRPLQRWDQSALYPASRLTARLYRLLLRLNAASGLMQARTIRSAGWPLRTFVQDAVPSLASVVILIGTPTPAQRMTAQLWDGNGRVIGYVKYAEKAAARRRMRQEWSVLQELPEKVGPKPLKYGPLGRGVALLTSPVAGRPPSPRPTPSDGWINLLESLLVSPPVPLERHPWVLCMREKSTPGFDNLLEPLASREWPVTVQHGDFVPWNLLEGREAGHRAIDWEYGTLQGFPYLDLVHYVLQVLGLLRRRAPEAAGRYVAAYLSQQGRLTLNENEARALTRLAAYDAYVKSVEDGKSPDTGLQPWRKAIWEGKPWVA</sequence>
<dbReference type="Proteomes" id="UP000501452">
    <property type="component" value="Chromosome"/>
</dbReference>
<evidence type="ECO:0000313" key="2">
    <source>
        <dbReference type="Proteomes" id="UP000501452"/>
    </source>
</evidence>
<dbReference type="SUPFAM" id="SSF56112">
    <property type="entry name" value="Protein kinase-like (PK-like)"/>
    <property type="match status" value="1"/>
</dbReference>
<evidence type="ECO:0000313" key="1">
    <source>
        <dbReference type="EMBL" id="QIN84375.1"/>
    </source>
</evidence>
<evidence type="ECO:0008006" key="3">
    <source>
        <dbReference type="Google" id="ProtNLM"/>
    </source>
</evidence>
<dbReference type="Gene3D" id="3.90.1200.10">
    <property type="match status" value="1"/>
</dbReference>
<dbReference type="KEGG" id="rub:GBA63_18310"/>
<dbReference type="InterPro" id="IPR011009">
    <property type="entry name" value="Kinase-like_dom_sf"/>
</dbReference>
<reference evidence="1 2" key="1">
    <citation type="submission" date="2019-10" db="EMBL/GenBank/DDBJ databases">
        <title>Rubrobacter sp nov SCSIO 52090 isolated from a deep-sea sediment in the South China Sea.</title>
        <authorList>
            <person name="Chen R.W."/>
        </authorList>
    </citation>
    <scope>NUCLEOTIDE SEQUENCE [LARGE SCALE GENOMIC DNA]</scope>
    <source>
        <strain evidence="1 2">SCSIO 52909</strain>
    </source>
</reference>
<proteinExistence type="predicted"/>
<keyword evidence="2" id="KW-1185">Reference proteome</keyword>
<name>A0A6G8QD01_9ACTN</name>
<dbReference type="AlphaFoldDB" id="A0A6G8QD01"/>
<protein>
    <recommendedName>
        <fullName evidence="3">Aminoglycoside phosphotransferase domain-containing protein</fullName>
    </recommendedName>
</protein>
<dbReference type="RefSeq" id="WP_166178486.1">
    <property type="nucleotide sequence ID" value="NZ_CP045119.1"/>
</dbReference>
<accession>A0A6G8QD01</accession>
<gene>
    <name evidence="1" type="ORF">GBA63_18310</name>
</gene>